<dbReference type="Proteomes" id="UP001215712">
    <property type="component" value="Unassembled WGS sequence"/>
</dbReference>
<dbReference type="InterPro" id="IPR029033">
    <property type="entry name" value="His_PPase_superfam"/>
</dbReference>
<comment type="caution">
    <text evidence="2">The sequence shown here is derived from an EMBL/GenBank/DDBJ whole genome shotgun (WGS) entry which is preliminary data.</text>
</comment>
<feature type="chain" id="PRO_5041942116" description="Phosphoglycerate mutase family protein" evidence="1">
    <location>
        <begin position="21"/>
        <end position="194"/>
    </location>
</feature>
<keyword evidence="3" id="KW-1185">Reference proteome</keyword>
<reference evidence="2" key="1">
    <citation type="journal article" date="2023" name="IMA Fungus">
        <title>Comparative genomic study of the Penicillium genus elucidates a diverse pangenome and 15 lateral gene transfer events.</title>
        <authorList>
            <person name="Petersen C."/>
            <person name="Sorensen T."/>
            <person name="Nielsen M.R."/>
            <person name="Sondergaard T.E."/>
            <person name="Sorensen J.L."/>
            <person name="Fitzpatrick D.A."/>
            <person name="Frisvad J.C."/>
            <person name="Nielsen K.L."/>
        </authorList>
    </citation>
    <scope>NUCLEOTIDE SEQUENCE</scope>
    <source>
        <strain evidence="2">IBT 17514</strain>
    </source>
</reference>
<proteinExistence type="predicted"/>
<name>A0AAD6HEK3_9EURO</name>
<keyword evidence="1" id="KW-0732">Signal</keyword>
<dbReference type="AlphaFoldDB" id="A0AAD6HEK3"/>
<evidence type="ECO:0008006" key="4">
    <source>
        <dbReference type="Google" id="ProtNLM"/>
    </source>
</evidence>
<gene>
    <name evidence="2" type="ORF">N7493_009633</name>
</gene>
<sequence length="194" mass="21582">MLFSSIWSLSLCLFSAGALAANNDKSHHPTVYLIRHGEKPADPDNHELTLDGLKRAQCLRQVFGAKSGYDIEYIMAPKMKSSNGGHGRALKTVQPLAADLGLDVDLHCKRKDTTCVADAIRSYDGPGNILISWRHKNMGEIQEALGSAEPVEYPNDRFDLIWTIPYPYDRITVTQSEECPGLDTKDHPDLVVQY</sequence>
<feature type="signal peptide" evidence="1">
    <location>
        <begin position="1"/>
        <end position="20"/>
    </location>
</feature>
<evidence type="ECO:0000256" key="1">
    <source>
        <dbReference type="SAM" id="SignalP"/>
    </source>
</evidence>
<organism evidence="2 3">
    <name type="scientific">Penicillium malachiteum</name>
    <dbReference type="NCBI Taxonomy" id="1324776"/>
    <lineage>
        <taxon>Eukaryota</taxon>
        <taxon>Fungi</taxon>
        <taxon>Dikarya</taxon>
        <taxon>Ascomycota</taxon>
        <taxon>Pezizomycotina</taxon>
        <taxon>Eurotiomycetes</taxon>
        <taxon>Eurotiomycetidae</taxon>
        <taxon>Eurotiales</taxon>
        <taxon>Aspergillaceae</taxon>
        <taxon>Penicillium</taxon>
    </lineage>
</organism>
<accession>A0AAD6HEK3</accession>
<dbReference type="SUPFAM" id="SSF53254">
    <property type="entry name" value="Phosphoglycerate mutase-like"/>
    <property type="match status" value="1"/>
</dbReference>
<evidence type="ECO:0000313" key="3">
    <source>
        <dbReference type="Proteomes" id="UP001215712"/>
    </source>
</evidence>
<dbReference type="EMBL" id="JAQJAN010000017">
    <property type="protein sequence ID" value="KAJ5710041.1"/>
    <property type="molecule type" value="Genomic_DNA"/>
</dbReference>
<protein>
    <recommendedName>
        <fullName evidence="4">Phosphoglycerate mutase family protein</fullName>
    </recommendedName>
</protein>
<reference evidence="2" key="2">
    <citation type="submission" date="2023-01" db="EMBL/GenBank/DDBJ databases">
        <authorList>
            <person name="Petersen C."/>
        </authorList>
    </citation>
    <scope>NUCLEOTIDE SEQUENCE</scope>
    <source>
        <strain evidence="2">IBT 17514</strain>
    </source>
</reference>
<evidence type="ECO:0000313" key="2">
    <source>
        <dbReference type="EMBL" id="KAJ5710041.1"/>
    </source>
</evidence>